<organism evidence="3">
    <name type="scientific">Nicotiana tabacum</name>
    <name type="common">Common tobacco</name>
    <dbReference type="NCBI Taxonomy" id="4097"/>
    <lineage>
        <taxon>Eukaryota</taxon>
        <taxon>Viridiplantae</taxon>
        <taxon>Streptophyta</taxon>
        <taxon>Embryophyta</taxon>
        <taxon>Tracheophyta</taxon>
        <taxon>Spermatophyta</taxon>
        <taxon>Magnoliopsida</taxon>
        <taxon>eudicotyledons</taxon>
        <taxon>Gunneridae</taxon>
        <taxon>Pentapetalae</taxon>
        <taxon>asterids</taxon>
        <taxon>lamiids</taxon>
        <taxon>Solanales</taxon>
        <taxon>Solanaceae</taxon>
        <taxon>Nicotianoideae</taxon>
        <taxon>Nicotianeae</taxon>
        <taxon>Nicotiana</taxon>
    </lineage>
</organism>
<evidence type="ECO:0000259" key="1">
    <source>
        <dbReference type="Pfam" id="PF14111"/>
    </source>
</evidence>
<gene>
    <name evidence="2 3" type="primary">LOC107830322</name>
</gene>
<dbReference type="PaxDb" id="4097-A0A1S4DJ02"/>
<evidence type="ECO:0000313" key="2">
    <source>
        <dbReference type="RefSeq" id="XP_016513337.1"/>
    </source>
</evidence>
<dbReference type="KEGG" id="nta:107830322"/>
<proteinExistence type="predicted"/>
<sequence length="247" mass="28234">MEDHMYTFFCAKKYSDYGKFISIVAVQGERRAVIILPEITFNGGWRDFALKIERFINREVPVIQRLRIPVKQIPPKSDENHAYLEAFRTDKWKAKGSSTSAIAPSTNRITVVGLEISDYDVFSRCLVGSFKASKELPTLSDIRRWANSKWSSIPGVQMYGMHGSKFLFEFPSGKLAEHIRVGEWKWRNLLMNFDWWTPTTGCLPAGATLDWVWVRLLEFLFISGIKTSSYKLGTNVGVGSKLKKKPP</sequence>
<dbReference type="Pfam" id="PF14111">
    <property type="entry name" value="DUF4283"/>
    <property type="match status" value="1"/>
</dbReference>
<accession>A0A1S4DJ02</accession>
<dbReference type="PANTHER" id="PTHR34427">
    <property type="entry name" value="DUF4283 DOMAIN PROTEIN"/>
    <property type="match status" value="1"/>
</dbReference>
<dbReference type="RefSeq" id="XP_016513337.1">
    <property type="nucleotide sequence ID" value="XM_016657851.1"/>
</dbReference>
<dbReference type="InterPro" id="IPR025558">
    <property type="entry name" value="DUF4283"/>
</dbReference>
<protein>
    <recommendedName>
        <fullName evidence="1">DUF4283 domain-containing protein</fullName>
    </recommendedName>
</protein>
<evidence type="ECO:0000313" key="3">
    <source>
        <dbReference type="RefSeq" id="XP_016513342.1"/>
    </source>
</evidence>
<dbReference type="RefSeq" id="XP_016513342.1">
    <property type="nucleotide sequence ID" value="XM_016657856.1"/>
</dbReference>
<feature type="domain" description="DUF4283" evidence="1">
    <location>
        <begin position="121"/>
        <end position="203"/>
    </location>
</feature>
<reference evidence="2 3" key="1">
    <citation type="submission" date="2025-04" db="UniProtKB">
        <authorList>
            <consortium name="RefSeq"/>
        </authorList>
    </citation>
    <scope>IDENTIFICATION</scope>
</reference>
<dbReference type="PANTHER" id="PTHR34427:SF10">
    <property type="entry name" value="DUF4283 DOMAIN-CONTAINING PROTEIN"/>
    <property type="match status" value="1"/>
</dbReference>
<dbReference type="OMA" id="IPGVQMY"/>
<name>A0A1S4DJ02_TOBAC</name>
<dbReference type="AlphaFoldDB" id="A0A1S4DJ02"/>